<evidence type="ECO:0000313" key="2">
    <source>
        <dbReference type="EMBL" id="TDR44917.1"/>
    </source>
</evidence>
<dbReference type="InterPro" id="IPR010982">
    <property type="entry name" value="Lambda_DNA-bd_dom_sf"/>
</dbReference>
<evidence type="ECO:0000313" key="3">
    <source>
        <dbReference type="Proteomes" id="UP000295293"/>
    </source>
</evidence>
<organism evidence="2 3">
    <name type="scientific">Tahibacter aquaticus</name>
    <dbReference type="NCBI Taxonomy" id="520092"/>
    <lineage>
        <taxon>Bacteria</taxon>
        <taxon>Pseudomonadati</taxon>
        <taxon>Pseudomonadota</taxon>
        <taxon>Gammaproteobacteria</taxon>
        <taxon>Lysobacterales</taxon>
        <taxon>Rhodanobacteraceae</taxon>
        <taxon>Tahibacter</taxon>
    </lineage>
</organism>
<feature type="domain" description="HTH cro/C1-type" evidence="1">
    <location>
        <begin position="1"/>
        <end position="47"/>
    </location>
</feature>
<name>A0A4R6Z079_9GAMM</name>
<dbReference type="InterPro" id="IPR001387">
    <property type="entry name" value="Cro/C1-type_HTH"/>
</dbReference>
<evidence type="ECO:0000259" key="1">
    <source>
        <dbReference type="PROSITE" id="PS50943"/>
    </source>
</evidence>
<dbReference type="Pfam" id="PF01381">
    <property type="entry name" value="HTH_3"/>
    <property type="match status" value="1"/>
</dbReference>
<accession>A0A4R6Z079</accession>
<dbReference type="Gene3D" id="1.10.260.40">
    <property type="entry name" value="lambda repressor-like DNA-binding domains"/>
    <property type="match status" value="1"/>
</dbReference>
<gene>
    <name evidence="2" type="ORF">DFR29_105100</name>
</gene>
<dbReference type="SUPFAM" id="SSF47413">
    <property type="entry name" value="lambda repressor-like DNA-binding domains"/>
    <property type="match status" value="1"/>
</dbReference>
<dbReference type="EMBL" id="SNZH01000005">
    <property type="protein sequence ID" value="TDR44917.1"/>
    <property type="molecule type" value="Genomic_DNA"/>
</dbReference>
<dbReference type="CDD" id="cd00093">
    <property type="entry name" value="HTH_XRE"/>
    <property type="match status" value="1"/>
</dbReference>
<reference evidence="2 3" key="1">
    <citation type="submission" date="2019-03" db="EMBL/GenBank/DDBJ databases">
        <title>Genomic Encyclopedia of Type Strains, Phase IV (KMG-IV): sequencing the most valuable type-strain genomes for metagenomic binning, comparative biology and taxonomic classification.</title>
        <authorList>
            <person name="Goeker M."/>
        </authorList>
    </citation>
    <scope>NUCLEOTIDE SEQUENCE [LARGE SCALE GENOMIC DNA]</scope>
    <source>
        <strain evidence="2 3">DSM 21667</strain>
    </source>
</reference>
<dbReference type="GO" id="GO:0003677">
    <property type="term" value="F:DNA binding"/>
    <property type="evidence" value="ECO:0007669"/>
    <property type="project" value="InterPro"/>
</dbReference>
<dbReference type="PROSITE" id="PS50943">
    <property type="entry name" value="HTH_CROC1"/>
    <property type="match status" value="1"/>
</dbReference>
<keyword evidence="3" id="KW-1185">Reference proteome</keyword>
<protein>
    <submittedName>
        <fullName evidence="2">Transcriptional regulator with XRE-family HTH domain</fullName>
    </submittedName>
</protein>
<proteinExistence type="predicted"/>
<dbReference type="Proteomes" id="UP000295293">
    <property type="component" value="Unassembled WGS sequence"/>
</dbReference>
<dbReference type="AlphaFoldDB" id="A0A4R6Z079"/>
<comment type="caution">
    <text evidence="2">The sequence shown here is derived from an EMBL/GenBank/DDBJ whole genome shotgun (WGS) entry which is preliminary data.</text>
</comment>
<sequence length="103" mass="11070">MTQQQLAEHVGVQRSAVAQWERLNGTRPTSSRMAAVAVVTGVSADWLMTGRGAMLTSYTDALASPAASPCELSLDEVDLIKALRRLDTERRCALLNLIGAWAA</sequence>